<reference evidence="1 2" key="1">
    <citation type="submission" date="2019-03" db="EMBL/GenBank/DDBJ databases">
        <title>Above-ground endophytic microbial communities from plants in different locations in the United States.</title>
        <authorList>
            <person name="Frank C."/>
        </authorList>
    </citation>
    <scope>NUCLEOTIDE SEQUENCE [LARGE SCALE GENOMIC DNA]</scope>
    <source>
        <strain evidence="1 2">LP_13_YM</strain>
    </source>
</reference>
<organism evidence="1 2">
    <name type="scientific">Luteibacter rhizovicinus</name>
    <dbReference type="NCBI Taxonomy" id="242606"/>
    <lineage>
        <taxon>Bacteria</taxon>
        <taxon>Pseudomonadati</taxon>
        <taxon>Pseudomonadota</taxon>
        <taxon>Gammaproteobacteria</taxon>
        <taxon>Lysobacterales</taxon>
        <taxon>Rhodanobacteraceae</taxon>
        <taxon>Luteibacter</taxon>
    </lineage>
</organism>
<gene>
    <name evidence="1" type="ORF">EC912_103173</name>
</gene>
<dbReference type="AlphaFoldDB" id="A0A4R3YSK5"/>
<sequence length="31" mass="3363">MSKPIGLEEATLTRTRTGWTAISPMSLEITA</sequence>
<protein>
    <submittedName>
        <fullName evidence="1">Uncharacterized protein</fullName>
    </submittedName>
</protein>
<comment type="caution">
    <text evidence="1">The sequence shown here is derived from an EMBL/GenBank/DDBJ whole genome shotgun (WGS) entry which is preliminary data.</text>
</comment>
<keyword evidence="2" id="KW-1185">Reference proteome</keyword>
<dbReference type="EMBL" id="SMCS01000003">
    <property type="protein sequence ID" value="TCV94688.1"/>
    <property type="molecule type" value="Genomic_DNA"/>
</dbReference>
<dbReference type="Proteomes" id="UP000295645">
    <property type="component" value="Unassembled WGS sequence"/>
</dbReference>
<name>A0A4R3YSK5_9GAMM</name>
<accession>A0A4R3YSK5</accession>
<evidence type="ECO:0000313" key="2">
    <source>
        <dbReference type="Proteomes" id="UP000295645"/>
    </source>
</evidence>
<evidence type="ECO:0000313" key="1">
    <source>
        <dbReference type="EMBL" id="TCV94688.1"/>
    </source>
</evidence>
<proteinExistence type="predicted"/>